<feature type="compositionally biased region" description="Low complexity" evidence="1">
    <location>
        <begin position="105"/>
        <end position="115"/>
    </location>
</feature>
<sequence length="157" mass="17082">MAREREAEESKRAERDRKQKAERMENGRYGRMVVPPFASRPYSQSSQVRPAGKRSGRGGECPAKSPAPKSRRSSFAGIQHLSTATRSPSQGHHGRHPPPPTEKVQSTQSTQSTQSARNPHTHTSSGAPRAPGDGAILIRLPRREALCNEGGAREKAA</sequence>
<dbReference type="HOGENOM" id="CLU_1678448_0_0_1"/>
<proteinExistence type="predicted"/>
<evidence type="ECO:0000256" key="1">
    <source>
        <dbReference type="SAM" id="MobiDB-lite"/>
    </source>
</evidence>
<dbReference type="Proteomes" id="UP000054321">
    <property type="component" value="Unassembled WGS sequence"/>
</dbReference>
<evidence type="ECO:0000313" key="2">
    <source>
        <dbReference type="EMBL" id="KIN02058.1"/>
    </source>
</evidence>
<dbReference type="AlphaFoldDB" id="A0A0C3DJ74"/>
<feature type="compositionally biased region" description="Polar residues" evidence="1">
    <location>
        <begin position="116"/>
        <end position="126"/>
    </location>
</feature>
<keyword evidence="3" id="KW-1185">Reference proteome</keyword>
<feature type="compositionally biased region" description="Basic and acidic residues" evidence="1">
    <location>
        <begin position="1"/>
        <end position="28"/>
    </location>
</feature>
<protein>
    <submittedName>
        <fullName evidence="2">Uncharacterized protein</fullName>
    </submittedName>
</protein>
<dbReference type="EMBL" id="KN832875">
    <property type="protein sequence ID" value="KIN02058.1"/>
    <property type="molecule type" value="Genomic_DNA"/>
</dbReference>
<feature type="compositionally biased region" description="Polar residues" evidence="1">
    <location>
        <begin position="80"/>
        <end position="90"/>
    </location>
</feature>
<reference evidence="2 3" key="1">
    <citation type="submission" date="2014-04" db="EMBL/GenBank/DDBJ databases">
        <authorList>
            <consortium name="DOE Joint Genome Institute"/>
            <person name="Kuo A."/>
            <person name="Martino E."/>
            <person name="Perotto S."/>
            <person name="Kohler A."/>
            <person name="Nagy L.G."/>
            <person name="Floudas D."/>
            <person name="Copeland A."/>
            <person name="Barry K.W."/>
            <person name="Cichocki N."/>
            <person name="Veneault-Fourrey C."/>
            <person name="LaButti K."/>
            <person name="Lindquist E.A."/>
            <person name="Lipzen A."/>
            <person name="Lundell T."/>
            <person name="Morin E."/>
            <person name="Murat C."/>
            <person name="Sun H."/>
            <person name="Tunlid A."/>
            <person name="Henrissat B."/>
            <person name="Grigoriev I.V."/>
            <person name="Hibbett D.S."/>
            <person name="Martin F."/>
            <person name="Nordberg H.P."/>
            <person name="Cantor M.N."/>
            <person name="Hua S.X."/>
        </authorList>
    </citation>
    <scope>NUCLEOTIDE SEQUENCE [LARGE SCALE GENOMIC DNA]</scope>
    <source>
        <strain evidence="2 3">Zn</strain>
    </source>
</reference>
<evidence type="ECO:0000313" key="3">
    <source>
        <dbReference type="Proteomes" id="UP000054321"/>
    </source>
</evidence>
<gene>
    <name evidence="2" type="ORF">OIDMADRAFT_53574</name>
</gene>
<reference evidence="3" key="2">
    <citation type="submission" date="2015-01" db="EMBL/GenBank/DDBJ databases">
        <title>Evolutionary Origins and Diversification of the Mycorrhizal Mutualists.</title>
        <authorList>
            <consortium name="DOE Joint Genome Institute"/>
            <consortium name="Mycorrhizal Genomics Consortium"/>
            <person name="Kohler A."/>
            <person name="Kuo A."/>
            <person name="Nagy L.G."/>
            <person name="Floudas D."/>
            <person name="Copeland A."/>
            <person name="Barry K.W."/>
            <person name="Cichocki N."/>
            <person name="Veneault-Fourrey C."/>
            <person name="LaButti K."/>
            <person name="Lindquist E.A."/>
            <person name="Lipzen A."/>
            <person name="Lundell T."/>
            <person name="Morin E."/>
            <person name="Murat C."/>
            <person name="Riley R."/>
            <person name="Ohm R."/>
            <person name="Sun H."/>
            <person name="Tunlid A."/>
            <person name="Henrissat B."/>
            <person name="Grigoriev I.V."/>
            <person name="Hibbett D.S."/>
            <person name="Martin F."/>
        </authorList>
    </citation>
    <scope>NUCLEOTIDE SEQUENCE [LARGE SCALE GENOMIC DNA]</scope>
    <source>
        <strain evidence="3">Zn</strain>
    </source>
</reference>
<feature type="region of interest" description="Disordered" evidence="1">
    <location>
        <begin position="1"/>
        <end position="139"/>
    </location>
</feature>
<organism evidence="2 3">
    <name type="scientific">Oidiodendron maius (strain Zn)</name>
    <dbReference type="NCBI Taxonomy" id="913774"/>
    <lineage>
        <taxon>Eukaryota</taxon>
        <taxon>Fungi</taxon>
        <taxon>Dikarya</taxon>
        <taxon>Ascomycota</taxon>
        <taxon>Pezizomycotina</taxon>
        <taxon>Leotiomycetes</taxon>
        <taxon>Leotiomycetes incertae sedis</taxon>
        <taxon>Myxotrichaceae</taxon>
        <taxon>Oidiodendron</taxon>
    </lineage>
</organism>
<name>A0A0C3DJ74_OIDMZ</name>
<accession>A0A0C3DJ74</accession>
<dbReference type="InParanoid" id="A0A0C3DJ74"/>